<feature type="chain" id="PRO_5036200343" description="AA1-like domain-containing protein" evidence="1">
    <location>
        <begin position="21"/>
        <end position="130"/>
    </location>
</feature>
<proteinExistence type="predicted"/>
<evidence type="ECO:0000313" key="4">
    <source>
        <dbReference type="Proteomes" id="UP000475325"/>
    </source>
</evidence>
<evidence type="ECO:0000313" key="2">
    <source>
        <dbReference type="EMBL" id="KAF3082945.1"/>
    </source>
</evidence>
<protein>
    <recommendedName>
        <fullName evidence="6">AA1-like domain-containing protein</fullName>
    </recommendedName>
</protein>
<evidence type="ECO:0008006" key="6">
    <source>
        <dbReference type="Google" id="ProtNLM"/>
    </source>
</evidence>
<dbReference type="Proteomes" id="UP000480548">
    <property type="component" value="Unassembled WGS sequence"/>
</dbReference>
<dbReference type="Proteomes" id="UP000475325">
    <property type="component" value="Unassembled WGS sequence"/>
</dbReference>
<evidence type="ECO:0000313" key="5">
    <source>
        <dbReference type="Proteomes" id="UP000480548"/>
    </source>
</evidence>
<keyword evidence="1" id="KW-0732">Signal</keyword>
<dbReference type="AlphaFoldDB" id="A0A7C8J3C0"/>
<comment type="caution">
    <text evidence="2">The sequence shown here is derived from an EMBL/GenBank/DDBJ whole genome shotgun (WGS) entry which is preliminary data.</text>
</comment>
<feature type="signal peptide" evidence="1">
    <location>
        <begin position="1"/>
        <end position="20"/>
    </location>
</feature>
<organism evidence="2 4">
    <name type="scientific">Orbilia oligospora</name>
    <name type="common">Nematode-trapping fungus</name>
    <name type="synonym">Arthrobotrys oligospora</name>
    <dbReference type="NCBI Taxonomy" id="2813651"/>
    <lineage>
        <taxon>Eukaryota</taxon>
        <taxon>Fungi</taxon>
        <taxon>Dikarya</taxon>
        <taxon>Ascomycota</taxon>
        <taxon>Pezizomycotina</taxon>
        <taxon>Orbiliomycetes</taxon>
        <taxon>Orbiliales</taxon>
        <taxon>Orbiliaceae</taxon>
        <taxon>Orbilia</taxon>
    </lineage>
</organism>
<dbReference type="EMBL" id="WIQZ01000116">
    <property type="protein sequence ID" value="KAF3122818.1"/>
    <property type="molecule type" value="Genomic_DNA"/>
</dbReference>
<name>A0A7C8J3C0_ORBOL</name>
<reference evidence="4 5" key="1">
    <citation type="submission" date="2019-06" db="EMBL/GenBank/DDBJ databases">
        <authorList>
            <person name="Palmer J.M."/>
        </authorList>
    </citation>
    <scope>NUCLEOTIDE SEQUENCE [LARGE SCALE GENOMIC DNA]</scope>
    <source>
        <strain evidence="2 4">TWF102</strain>
        <strain evidence="3 5">TWF703</strain>
    </source>
</reference>
<evidence type="ECO:0000256" key="1">
    <source>
        <dbReference type="SAM" id="SignalP"/>
    </source>
</evidence>
<dbReference type="EMBL" id="WIQW01000111">
    <property type="protein sequence ID" value="KAF3082945.1"/>
    <property type="molecule type" value="Genomic_DNA"/>
</dbReference>
<accession>A0A7C8J3C0</accession>
<evidence type="ECO:0000313" key="3">
    <source>
        <dbReference type="EMBL" id="KAF3122818.1"/>
    </source>
</evidence>
<sequence>MHLPTLLLTTATTLLSLSSAKIIIGNLHLGGETYTVAWNPDDNPCDTAKVLGKDPANPCGVKFDVRDYSAATLEGCGGPLWINTDGHFRHNCRFDQKFVPTFCANPGGGFGLDQVFRIHQGSFEVSTTLD</sequence>
<gene>
    <name evidence="2" type="ORF">TWF102_001035</name>
    <name evidence="3" type="ORF">TWF703_001094</name>
</gene>